<evidence type="ECO:0000259" key="2">
    <source>
        <dbReference type="Pfam" id="PF13699"/>
    </source>
</evidence>
<feature type="non-terminal residue" evidence="3">
    <location>
        <position position="1"/>
    </location>
</feature>
<organism evidence="3 4">
    <name type="scientific">Actinomadura harenae</name>
    <dbReference type="NCBI Taxonomy" id="2483351"/>
    <lineage>
        <taxon>Bacteria</taxon>
        <taxon>Bacillati</taxon>
        <taxon>Actinomycetota</taxon>
        <taxon>Actinomycetes</taxon>
        <taxon>Streptosporangiales</taxon>
        <taxon>Thermomonosporaceae</taxon>
        <taxon>Actinomadura</taxon>
    </lineage>
</organism>
<dbReference type="Pfam" id="PF13699">
    <property type="entry name" value="eCIS_core"/>
    <property type="match status" value="1"/>
</dbReference>
<feature type="compositionally biased region" description="Basic and acidic residues" evidence="1">
    <location>
        <begin position="169"/>
        <end position="179"/>
    </location>
</feature>
<feature type="domain" description="eCIS core" evidence="2">
    <location>
        <begin position="77"/>
        <end position="154"/>
    </location>
</feature>
<feature type="region of interest" description="Disordered" evidence="1">
    <location>
        <begin position="560"/>
        <end position="580"/>
    </location>
</feature>
<evidence type="ECO:0000313" key="3">
    <source>
        <dbReference type="EMBL" id="RMI45259.1"/>
    </source>
</evidence>
<accession>A0A3M2M718</accession>
<gene>
    <name evidence="3" type="ORF">EBO15_10035</name>
</gene>
<dbReference type="EMBL" id="RFFG01000014">
    <property type="protein sequence ID" value="RMI45259.1"/>
    <property type="molecule type" value="Genomic_DNA"/>
</dbReference>
<proteinExistence type="predicted"/>
<dbReference type="AlphaFoldDB" id="A0A3M2M718"/>
<name>A0A3M2M718_9ACTN</name>
<sequence length="580" mass="62335">PAPRAERRAATGAAAALFRARGPAGMSAPQLRRLQRLAGNAAISRSAEEERHVHDASCGHAVQRSAVHQALSSPGHPLSADVRQEMEGRLGADFSDVRVHTDGVGHKAAASVDAHAFTSGSHIVFQRGRYDAGSTSGKRMLAHELTHVIQQRSGPVAGTDVGDGLKVSDPSDRFEREAEANAVRAMSGKAVQRAEEEESASASRSGGGAVQRMKFSPGAGGHGVAGWLANEGADERERELTEKHGIDIGSVAGGPRMSHSMLYEIDKVLGELPEDHVRGNPYLRSIRMGGGLGQASAYEARGRRIGMERPFGMPAFMYTSLNRGSRAQRGLMDMGAALGYDGLTMGEKLGVMMPGTDRHVMGGASDVLANGNLVKWTLRHEIGHSVDRKVGWALHLSPRPEFGGWREEYRAGIVAALAARFRFAPAAFADGTSLDPKELRRSAANLDEHFAGCGLDEERRGQVVTFVRKALKQPWMFNDGGRADLEVGGRIYHVDHYDAWVSYETAARANAVSNYQFSTPDEWFAEAYAAYYDPKGAARARLSAQVRRWFATELGERDAENAAAAPSAPTGTCEHAPHSG</sequence>
<dbReference type="InterPro" id="IPR025295">
    <property type="entry name" value="eCIS_core_dom"/>
</dbReference>
<protein>
    <submittedName>
        <fullName evidence="3">DUF4157 domain-containing protein</fullName>
    </submittedName>
</protein>
<feature type="region of interest" description="Disordered" evidence="1">
    <location>
        <begin position="154"/>
        <end position="211"/>
    </location>
</feature>
<keyword evidence="4" id="KW-1185">Reference proteome</keyword>
<reference evidence="3 4" key="1">
    <citation type="submission" date="2018-10" db="EMBL/GenBank/DDBJ databases">
        <title>Isolation from soil.</title>
        <authorList>
            <person name="Hu J."/>
        </authorList>
    </citation>
    <scope>NUCLEOTIDE SEQUENCE [LARGE SCALE GENOMIC DNA]</scope>
    <source>
        <strain evidence="3 4">NEAU-Ht49</strain>
    </source>
</reference>
<evidence type="ECO:0000313" key="4">
    <source>
        <dbReference type="Proteomes" id="UP000282674"/>
    </source>
</evidence>
<dbReference type="Proteomes" id="UP000282674">
    <property type="component" value="Unassembled WGS sequence"/>
</dbReference>
<dbReference type="OrthoDB" id="9153660at2"/>
<comment type="caution">
    <text evidence="3">The sequence shown here is derived from an EMBL/GenBank/DDBJ whole genome shotgun (WGS) entry which is preliminary data.</text>
</comment>
<dbReference type="RefSeq" id="WP_147481437.1">
    <property type="nucleotide sequence ID" value="NZ_RFFG01000014.1"/>
</dbReference>
<evidence type="ECO:0000256" key="1">
    <source>
        <dbReference type="SAM" id="MobiDB-lite"/>
    </source>
</evidence>